<comment type="caution">
    <text evidence="1">The sequence shown here is derived from an EMBL/GenBank/DDBJ whole genome shotgun (WGS) entry which is preliminary data.</text>
</comment>
<protein>
    <recommendedName>
        <fullName evidence="3">Aminoglycoside phosphotransferase domain-containing protein</fullName>
    </recommendedName>
</protein>
<dbReference type="EMBL" id="VBPB01000230">
    <property type="protein sequence ID" value="TMQ70377.1"/>
    <property type="molecule type" value="Genomic_DNA"/>
</dbReference>
<name>A0A538U3B3_UNCEI</name>
<proteinExistence type="predicted"/>
<accession>A0A538U3B3</accession>
<organism evidence="1 2">
    <name type="scientific">Eiseniibacteriota bacterium</name>
    <dbReference type="NCBI Taxonomy" id="2212470"/>
    <lineage>
        <taxon>Bacteria</taxon>
        <taxon>Candidatus Eiseniibacteriota</taxon>
    </lineage>
</organism>
<dbReference type="Proteomes" id="UP000319771">
    <property type="component" value="Unassembled WGS sequence"/>
</dbReference>
<gene>
    <name evidence="1" type="ORF">E6K81_12745</name>
</gene>
<dbReference type="AlphaFoldDB" id="A0A538U3B3"/>
<evidence type="ECO:0000313" key="1">
    <source>
        <dbReference type="EMBL" id="TMQ70377.1"/>
    </source>
</evidence>
<feature type="non-terminal residue" evidence="1">
    <location>
        <position position="189"/>
    </location>
</feature>
<sequence length="189" mass="20887">MSAVPGHEVLSPALRAVVAPGPETARVTAVLGRQANAASSTFESEIVTCRLSDGREVKLLCKHERFQQSNPADHASWGHRRGGGYEAEVYRRVLEPMGDVAPRFYGAHQDRATGLACAFLEYLEGAGHPEDATTLPATTRWLARFHRAGEAFVSDPGVAFLTRYDPDYLTGWSRRTAEFVRPFPEHHAW</sequence>
<reference evidence="1 2" key="1">
    <citation type="journal article" date="2019" name="Nat. Microbiol.">
        <title>Mediterranean grassland soil C-N compound turnover is dependent on rainfall and depth, and is mediated by genomically divergent microorganisms.</title>
        <authorList>
            <person name="Diamond S."/>
            <person name="Andeer P.F."/>
            <person name="Li Z."/>
            <person name="Crits-Christoph A."/>
            <person name="Burstein D."/>
            <person name="Anantharaman K."/>
            <person name="Lane K.R."/>
            <person name="Thomas B.C."/>
            <person name="Pan C."/>
            <person name="Northen T.R."/>
            <person name="Banfield J.F."/>
        </authorList>
    </citation>
    <scope>NUCLEOTIDE SEQUENCE [LARGE SCALE GENOMIC DNA]</scope>
    <source>
        <strain evidence="1">WS_11</strain>
    </source>
</reference>
<evidence type="ECO:0000313" key="2">
    <source>
        <dbReference type="Proteomes" id="UP000319771"/>
    </source>
</evidence>
<evidence type="ECO:0008006" key="3">
    <source>
        <dbReference type="Google" id="ProtNLM"/>
    </source>
</evidence>